<dbReference type="GO" id="GO:0004514">
    <property type="term" value="F:nicotinate-nucleotide diphosphorylase (carboxylating) activity"/>
    <property type="evidence" value="ECO:0007669"/>
    <property type="project" value="InterPro"/>
</dbReference>
<keyword evidence="2" id="KW-0328">Glycosyltransferase</keyword>
<feature type="non-terminal residue" evidence="4">
    <location>
        <position position="1"/>
    </location>
</feature>
<dbReference type="AlphaFoldDB" id="X0SDC1"/>
<dbReference type="InterPro" id="IPR002638">
    <property type="entry name" value="Quinolinate_PRibosylTrfase_C"/>
</dbReference>
<evidence type="ECO:0000256" key="1">
    <source>
        <dbReference type="ARBA" id="ARBA00009400"/>
    </source>
</evidence>
<dbReference type="GO" id="GO:0009435">
    <property type="term" value="P:NAD+ biosynthetic process"/>
    <property type="evidence" value="ECO:0007669"/>
    <property type="project" value="InterPro"/>
</dbReference>
<sequence>PESTASEMIVEVEVDTLRQLDNVLPAGPDIVLLDNMRPAQLRKAVARRDACNPAIELEASGEINLSRVRRIAQTGVERISIGALTHSAAWVDLALDWLPGDVAKS</sequence>
<protein>
    <recommendedName>
        <fullName evidence="3">Quinolinate phosphoribosyl transferase C-terminal domain-containing protein</fullName>
    </recommendedName>
</protein>
<keyword evidence="2" id="KW-0808">Transferase</keyword>
<dbReference type="InterPro" id="IPR027277">
    <property type="entry name" value="NadC/ModD"/>
</dbReference>
<accession>X0SDC1</accession>
<reference evidence="4" key="1">
    <citation type="journal article" date="2014" name="Front. Microbiol.">
        <title>High frequency of phylogenetically diverse reductive dehalogenase-homologous genes in deep subseafloor sedimentary metagenomes.</title>
        <authorList>
            <person name="Kawai M."/>
            <person name="Futagami T."/>
            <person name="Toyoda A."/>
            <person name="Takaki Y."/>
            <person name="Nishi S."/>
            <person name="Hori S."/>
            <person name="Arai W."/>
            <person name="Tsubouchi T."/>
            <person name="Morono Y."/>
            <person name="Uchiyama I."/>
            <person name="Ito T."/>
            <person name="Fujiyama A."/>
            <person name="Inagaki F."/>
            <person name="Takami H."/>
        </authorList>
    </citation>
    <scope>NUCLEOTIDE SEQUENCE</scope>
    <source>
        <strain evidence="4">Expedition CK06-06</strain>
    </source>
</reference>
<proteinExistence type="inferred from homology"/>
<dbReference type="EMBL" id="BARS01009332">
    <property type="protein sequence ID" value="GAF73141.1"/>
    <property type="molecule type" value="Genomic_DNA"/>
</dbReference>
<evidence type="ECO:0000256" key="2">
    <source>
        <dbReference type="ARBA" id="ARBA00022676"/>
    </source>
</evidence>
<gene>
    <name evidence="4" type="ORF">S01H1_17568</name>
</gene>
<dbReference type="InterPro" id="IPR013785">
    <property type="entry name" value="Aldolase_TIM"/>
</dbReference>
<dbReference type="PANTHER" id="PTHR32179:SF3">
    <property type="entry name" value="NICOTINATE-NUCLEOTIDE PYROPHOSPHORYLASE [CARBOXYLATING]"/>
    <property type="match status" value="1"/>
</dbReference>
<comment type="similarity">
    <text evidence="1">Belongs to the NadC/ModD family.</text>
</comment>
<dbReference type="GO" id="GO:0034213">
    <property type="term" value="P:quinolinate catabolic process"/>
    <property type="evidence" value="ECO:0007669"/>
    <property type="project" value="TreeGrafter"/>
</dbReference>
<feature type="domain" description="Quinolinate phosphoribosyl transferase C-terminal" evidence="3">
    <location>
        <begin position="5"/>
        <end position="96"/>
    </location>
</feature>
<name>X0SDC1_9ZZZZ</name>
<dbReference type="GO" id="GO:0005737">
    <property type="term" value="C:cytoplasm"/>
    <property type="evidence" value="ECO:0007669"/>
    <property type="project" value="TreeGrafter"/>
</dbReference>
<dbReference type="Gene3D" id="3.20.20.70">
    <property type="entry name" value="Aldolase class I"/>
    <property type="match status" value="1"/>
</dbReference>
<evidence type="ECO:0000259" key="3">
    <source>
        <dbReference type="Pfam" id="PF01729"/>
    </source>
</evidence>
<dbReference type="PANTHER" id="PTHR32179">
    <property type="entry name" value="NICOTINATE-NUCLEOTIDE PYROPHOSPHORYLASE [CARBOXYLATING]"/>
    <property type="match status" value="1"/>
</dbReference>
<dbReference type="Pfam" id="PF01729">
    <property type="entry name" value="QRPTase_C"/>
    <property type="match status" value="1"/>
</dbReference>
<dbReference type="InterPro" id="IPR036068">
    <property type="entry name" value="Nicotinate_pribotase-like_C"/>
</dbReference>
<dbReference type="SUPFAM" id="SSF51690">
    <property type="entry name" value="Nicotinate/Quinolinate PRTase C-terminal domain-like"/>
    <property type="match status" value="1"/>
</dbReference>
<organism evidence="4">
    <name type="scientific">marine sediment metagenome</name>
    <dbReference type="NCBI Taxonomy" id="412755"/>
    <lineage>
        <taxon>unclassified sequences</taxon>
        <taxon>metagenomes</taxon>
        <taxon>ecological metagenomes</taxon>
    </lineage>
</organism>
<evidence type="ECO:0000313" key="4">
    <source>
        <dbReference type="EMBL" id="GAF73141.1"/>
    </source>
</evidence>
<comment type="caution">
    <text evidence="4">The sequence shown here is derived from an EMBL/GenBank/DDBJ whole genome shotgun (WGS) entry which is preliminary data.</text>
</comment>